<evidence type="ECO:0000256" key="1">
    <source>
        <dbReference type="ARBA" id="ARBA00004651"/>
    </source>
</evidence>
<organism evidence="9 10">
    <name type="scientific">Brotonthovivens ammoniilytica</name>
    <dbReference type="NCBI Taxonomy" id="2981725"/>
    <lineage>
        <taxon>Bacteria</taxon>
        <taxon>Bacillati</taxon>
        <taxon>Bacillota</taxon>
        <taxon>Clostridia</taxon>
        <taxon>Lachnospirales</taxon>
        <taxon>Lachnospiraceae</taxon>
        <taxon>Brotonthovivens</taxon>
    </lineage>
</organism>
<dbReference type="Proteomes" id="UP001652442">
    <property type="component" value="Unassembled WGS sequence"/>
</dbReference>
<sequence>MSVVVSSVVILFILIFVGFYIGRRGIIRQECTPDLSNFILKVTMPVTVFVSMIQQENLSLAGKIWQIMFMTLVLHLVSFLIGLGVIRALRIPKQEQGIWLFNCMFTNNGFMGFPLGLSIWGNDGLFLMAVANVVSNFLIFSMGLKFLTKYYPVKEKINLKRMVVNNLNLAVVIGFVFYLAQIHLPEIPMKLLNYLSDITAGLSMIVVGLSLSRMQIRQVFSNKKIFLLAAVRLLALPCICAAVLKWLPISADSELVSILILMSALPAASSQTILTEQYGTNTQDASRAILVTTLFCVVTIPFVMSLAL</sequence>
<dbReference type="RefSeq" id="WP_158425915.1">
    <property type="nucleotide sequence ID" value="NZ_JAOQJQ010000006.1"/>
</dbReference>
<comment type="similarity">
    <text evidence="2">Belongs to the auxin efflux carrier (TC 2.A.69) family.</text>
</comment>
<dbReference type="PANTHER" id="PTHR36838:SF1">
    <property type="entry name" value="SLR1864 PROTEIN"/>
    <property type="match status" value="1"/>
</dbReference>
<evidence type="ECO:0000256" key="6">
    <source>
        <dbReference type="ARBA" id="ARBA00022989"/>
    </source>
</evidence>
<evidence type="ECO:0000256" key="5">
    <source>
        <dbReference type="ARBA" id="ARBA00022692"/>
    </source>
</evidence>
<keyword evidence="10" id="KW-1185">Reference proteome</keyword>
<feature type="transmembrane region" description="Helical" evidence="8">
    <location>
        <begin position="6"/>
        <end position="23"/>
    </location>
</feature>
<feature type="transmembrane region" description="Helical" evidence="8">
    <location>
        <begin position="98"/>
        <end position="120"/>
    </location>
</feature>
<evidence type="ECO:0000313" key="10">
    <source>
        <dbReference type="Proteomes" id="UP001652442"/>
    </source>
</evidence>
<keyword evidence="3" id="KW-0813">Transport</keyword>
<feature type="transmembrane region" description="Helical" evidence="8">
    <location>
        <begin position="35"/>
        <end position="53"/>
    </location>
</feature>
<accession>A0ABT2TM20</accession>
<evidence type="ECO:0000256" key="8">
    <source>
        <dbReference type="SAM" id="Phobius"/>
    </source>
</evidence>
<dbReference type="InterPro" id="IPR038770">
    <property type="entry name" value="Na+/solute_symporter_sf"/>
</dbReference>
<gene>
    <name evidence="9" type="ORF">OCV88_13195</name>
</gene>
<name>A0ABT2TM20_9FIRM</name>
<keyword evidence="6 8" id="KW-1133">Transmembrane helix</keyword>
<dbReference type="Gene3D" id="1.20.1530.20">
    <property type="match status" value="1"/>
</dbReference>
<dbReference type="InterPro" id="IPR004776">
    <property type="entry name" value="Mem_transp_PIN-like"/>
</dbReference>
<dbReference type="Pfam" id="PF03547">
    <property type="entry name" value="Mem_trans"/>
    <property type="match status" value="1"/>
</dbReference>
<keyword evidence="7 8" id="KW-0472">Membrane</keyword>
<comment type="subcellular location">
    <subcellularLocation>
        <location evidence="1">Cell membrane</location>
        <topology evidence="1">Multi-pass membrane protein</topology>
    </subcellularLocation>
</comment>
<evidence type="ECO:0000256" key="7">
    <source>
        <dbReference type="ARBA" id="ARBA00023136"/>
    </source>
</evidence>
<evidence type="ECO:0000313" key="9">
    <source>
        <dbReference type="EMBL" id="MCU6763268.1"/>
    </source>
</evidence>
<feature type="transmembrane region" description="Helical" evidence="8">
    <location>
        <begin position="167"/>
        <end position="185"/>
    </location>
</feature>
<evidence type="ECO:0000256" key="3">
    <source>
        <dbReference type="ARBA" id="ARBA00022448"/>
    </source>
</evidence>
<reference evidence="9 10" key="1">
    <citation type="journal article" date="2021" name="ISME Commun">
        <title>Automated analysis of genomic sequences facilitates high-throughput and comprehensive description of bacteria.</title>
        <authorList>
            <person name="Hitch T.C.A."/>
        </authorList>
    </citation>
    <scope>NUCLEOTIDE SEQUENCE [LARGE SCALE GENOMIC DNA]</scope>
    <source>
        <strain evidence="9 10">Sanger_109</strain>
    </source>
</reference>
<feature type="transmembrane region" description="Helical" evidence="8">
    <location>
        <begin position="126"/>
        <end position="147"/>
    </location>
</feature>
<dbReference type="EMBL" id="JAOQJQ010000006">
    <property type="protein sequence ID" value="MCU6763268.1"/>
    <property type="molecule type" value="Genomic_DNA"/>
</dbReference>
<feature type="transmembrane region" description="Helical" evidence="8">
    <location>
        <begin position="191"/>
        <end position="213"/>
    </location>
</feature>
<proteinExistence type="inferred from homology"/>
<evidence type="ECO:0000256" key="4">
    <source>
        <dbReference type="ARBA" id="ARBA00022475"/>
    </source>
</evidence>
<evidence type="ECO:0000256" key="2">
    <source>
        <dbReference type="ARBA" id="ARBA00010145"/>
    </source>
</evidence>
<feature type="transmembrane region" description="Helical" evidence="8">
    <location>
        <begin position="65"/>
        <end position="86"/>
    </location>
</feature>
<feature type="transmembrane region" description="Helical" evidence="8">
    <location>
        <begin position="287"/>
        <end position="307"/>
    </location>
</feature>
<keyword evidence="4" id="KW-1003">Cell membrane</keyword>
<feature type="transmembrane region" description="Helical" evidence="8">
    <location>
        <begin position="225"/>
        <end position="249"/>
    </location>
</feature>
<comment type="caution">
    <text evidence="9">The sequence shown here is derived from an EMBL/GenBank/DDBJ whole genome shotgun (WGS) entry which is preliminary data.</text>
</comment>
<keyword evidence="5 8" id="KW-0812">Transmembrane</keyword>
<dbReference type="PANTHER" id="PTHR36838">
    <property type="entry name" value="AUXIN EFFLUX CARRIER FAMILY PROTEIN"/>
    <property type="match status" value="1"/>
</dbReference>
<protein>
    <submittedName>
        <fullName evidence="9">AEC family transporter</fullName>
    </submittedName>
</protein>